<dbReference type="PRINTS" id="PR00507">
    <property type="entry name" value="N12N6MTFRASE"/>
</dbReference>
<gene>
    <name evidence="12" type="ORF">HNP98_000341</name>
</gene>
<feature type="coiled-coil region" evidence="8">
    <location>
        <begin position="622"/>
        <end position="653"/>
    </location>
</feature>
<evidence type="ECO:0000256" key="8">
    <source>
        <dbReference type="SAM" id="Coils"/>
    </source>
</evidence>
<reference evidence="12 13" key="1">
    <citation type="submission" date="2020-05" db="EMBL/GenBank/DDBJ databases">
        <title>Genomic Encyclopedia of Type Strains, Phase IV (KMG-V): Genome sequencing to study the core and pangenomes of soil and plant-associated prokaryotes.</title>
        <authorList>
            <person name="Whitman W."/>
        </authorList>
    </citation>
    <scope>NUCLEOTIDE SEQUENCE [LARGE SCALE GENOMIC DNA]</scope>
    <source>
        <strain evidence="12 13">9A</strain>
    </source>
</reference>
<dbReference type="Gene3D" id="3.40.50.150">
    <property type="entry name" value="Vaccinia Virus protein VP39"/>
    <property type="match status" value="1"/>
</dbReference>
<dbReference type="InterPro" id="IPR004546">
    <property type="entry name" value="Restrct_endonuc_T1M"/>
</dbReference>
<keyword evidence="3 12" id="KW-0489">Methyltransferase</keyword>
<dbReference type="Proteomes" id="UP000779507">
    <property type="component" value="Unassembled WGS sequence"/>
</dbReference>
<dbReference type="InterPro" id="IPR029063">
    <property type="entry name" value="SAM-dependent_MTases_sf"/>
</dbReference>
<dbReference type="Gene3D" id="1.20.1260.30">
    <property type="match status" value="2"/>
</dbReference>
<dbReference type="Pfam" id="PF02384">
    <property type="entry name" value="N6_Mtase"/>
    <property type="match status" value="1"/>
</dbReference>
<dbReference type="EMBL" id="JABSNP010000001">
    <property type="protein sequence ID" value="NRT17538.1"/>
    <property type="molecule type" value="Genomic_DNA"/>
</dbReference>
<evidence type="ECO:0000256" key="3">
    <source>
        <dbReference type="ARBA" id="ARBA00022603"/>
    </source>
</evidence>
<feature type="domain" description="DNA methylase adenine-specific" evidence="10">
    <location>
        <begin position="138"/>
        <end position="443"/>
    </location>
</feature>
<evidence type="ECO:0000313" key="13">
    <source>
        <dbReference type="Proteomes" id="UP000779507"/>
    </source>
</evidence>
<dbReference type="PANTHER" id="PTHR42933">
    <property type="entry name" value="SLR6095 PROTEIN"/>
    <property type="match status" value="1"/>
</dbReference>
<proteinExistence type="inferred from homology"/>
<sequence>MAVKKSELYSSLWKSCDQLRGGMDASQYKDYVLVLLFVKYVSDKYAGRDDSVIVIPAGGGFQDMVALKGSKHIGEGMDIVIAELAKANELTGIIDVASFNDPEKLGSSPKDRVDRLTALVGIFEEPGLDFSRNRADGDDILGDAYEYLMQHFATESGKSKGQFYTPSEVSRVMAKVIGIEHATKSTQTVYDPTCGSGSLLLKAADEAPVELSIYGQEMDNATYALARMNMILHGYNTAEVQKGNTLADPKYLSELGGLKTHDYVVANPPFSVKAWSNGVDTAHDPFDRFTGYGVPPVKNGDYAFLLHIVRSLNGTGKGAVVLPHGVLFRGNAEADIRRSLVQRGYLKAVVGLPPNLFYGTGIPACLLVLDKAGAADRAGIFMMDASKGYLKDGAKNRLREQDIHRIVDVFGAQRDEPGYARMVPYAEIERNGYNLNIPRYVEALGGEEQQDLDAHLRGGIPVADAAALAPYWAVCPALHDALLGPGDRAGYLSLRVAPDAVRGTVYEHPEFQAFQRSIEATYGAWAVRARATLLALSADTKPKQLLPGLAEDLLHTLAELPLLDRYDVYQNLMDYWASTMQDDVYEVVAEGWLARPTKSKKGHYTSELVPRELVIARYLAPAQAAVDEAAAALEEATRAREELEEEYAGEEGVLSDYATAGKLDRKAVAKRLKAAGPASGSAPAKRGRKAQATTGTMFAAQEAAEAPTPPDTDADELAAVRAVGAAFEAEEEAKAAVDKAKNTLEAGLAKRYLAPLTADEVRTLVVDDKWLATLHQGLSHELARLSGTLARRLTELAQRYAEPLPALEAEVATRQAQVNSYLATLGFSAN</sequence>
<keyword evidence="5" id="KW-0949">S-adenosyl-L-methionine</keyword>
<organism evidence="12 13">
    <name type="scientific">Hymenobacter caeli</name>
    <dbReference type="NCBI Taxonomy" id="2735894"/>
    <lineage>
        <taxon>Bacteria</taxon>
        <taxon>Pseudomonadati</taxon>
        <taxon>Bacteroidota</taxon>
        <taxon>Cytophagia</taxon>
        <taxon>Cytophagales</taxon>
        <taxon>Hymenobacteraceae</taxon>
        <taxon>Hymenobacter</taxon>
    </lineage>
</organism>
<feature type="region of interest" description="Disordered" evidence="9">
    <location>
        <begin position="674"/>
        <end position="694"/>
    </location>
</feature>
<feature type="compositionally biased region" description="Low complexity" evidence="9">
    <location>
        <begin position="674"/>
        <end position="684"/>
    </location>
</feature>
<evidence type="ECO:0000259" key="11">
    <source>
        <dbReference type="Pfam" id="PF12161"/>
    </source>
</evidence>
<dbReference type="InterPro" id="IPR038333">
    <property type="entry name" value="T1MK-like_N_sf"/>
</dbReference>
<evidence type="ECO:0000256" key="9">
    <source>
        <dbReference type="SAM" id="MobiDB-lite"/>
    </source>
</evidence>
<name>A0ABX2FL14_9BACT</name>
<feature type="domain" description="N6 adenine-specific DNA methyltransferase N-terminal" evidence="11">
    <location>
        <begin position="10"/>
        <end position="107"/>
    </location>
</feature>
<evidence type="ECO:0000313" key="12">
    <source>
        <dbReference type="EMBL" id="NRT17538.1"/>
    </source>
</evidence>
<dbReference type="EC" id="2.1.1.72" evidence="2"/>
<comment type="similarity">
    <text evidence="1">Belongs to the N(4)/N(6)-methyltransferase family.</text>
</comment>
<protein>
    <recommendedName>
        <fullName evidence="2">site-specific DNA-methyltransferase (adenine-specific)</fullName>
        <ecNumber evidence="2">2.1.1.72</ecNumber>
    </recommendedName>
</protein>
<dbReference type="GO" id="GO:0032259">
    <property type="term" value="P:methylation"/>
    <property type="evidence" value="ECO:0007669"/>
    <property type="project" value="UniProtKB-KW"/>
</dbReference>
<keyword evidence="4 12" id="KW-0808">Transferase</keyword>
<dbReference type="Pfam" id="PF12161">
    <property type="entry name" value="HsdM_N"/>
    <property type="match status" value="1"/>
</dbReference>
<evidence type="ECO:0000256" key="7">
    <source>
        <dbReference type="ARBA" id="ARBA00047942"/>
    </source>
</evidence>
<comment type="caution">
    <text evidence="12">The sequence shown here is derived from an EMBL/GenBank/DDBJ whole genome shotgun (WGS) entry which is preliminary data.</text>
</comment>
<evidence type="ECO:0000256" key="5">
    <source>
        <dbReference type="ARBA" id="ARBA00022691"/>
    </source>
</evidence>
<dbReference type="GO" id="GO:0009007">
    <property type="term" value="F:site-specific DNA-methyltransferase (adenine-specific) activity"/>
    <property type="evidence" value="ECO:0007669"/>
    <property type="project" value="UniProtKB-EC"/>
</dbReference>
<evidence type="ECO:0000259" key="10">
    <source>
        <dbReference type="Pfam" id="PF02384"/>
    </source>
</evidence>
<dbReference type="InterPro" id="IPR051537">
    <property type="entry name" value="DNA_Adenine_Mtase"/>
</dbReference>
<dbReference type="InterPro" id="IPR003356">
    <property type="entry name" value="DNA_methylase_A-5"/>
</dbReference>
<comment type="catalytic activity">
    <reaction evidence="7">
        <text>a 2'-deoxyadenosine in DNA + S-adenosyl-L-methionine = an N(6)-methyl-2'-deoxyadenosine in DNA + S-adenosyl-L-homocysteine + H(+)</text>
        <dbReference type="Rhea" id="RHEA:15197"/>
        <dbReference type="Rhea" id="RHEA-COMP:12418"/>
        <dbReference type="Rhea" id="RHEA-COMP:12419"/>
        <dbReference type="ChEBI" id="CHEBI:15378"/>
        <dbReference type="ChEBI" id="CHEBI:57856"/>
        <dbReference type="ChEBI" id="CHEBI:59789"/>
        <dbReference type="ChEBI" id="CHEBI:90615"/>
        <dbReference type="ChEBI" id="CHEBI:90616"/>
        <dbReference type="EC" id="2.1.1.72"/>
    </reaction>
</comment>
<evidence type="ECO:0000256" key="2">
    <source>
        <dbReference type="ARBA" id="ARBA00011900"/>
    </source>
</evidence>
<evidence type="ECO:0000256" key="6">
    <source>
        <dbReference type="ARBA" id="ARBA00022747"/>
    </source>
</evidence>
<dbReference type="NCBIfam" id="TIGR00497">
    <property type="entry name" value="hsdM"/>
    <property type="match status" value="1"/>
</dbReference>
<dbReference type="PANTHER" id="PTHR42933:SF3">
    <property type="entry name" value="TYPE I RESTRICTION ENZYME MJAVIII METHYLASE SUBUNIT"/>
    <property type="match status" value="1"/>
</dbReference>
<dbReference type="RefSeq" id="WP_173808309.1">
    <property type="nucleotide sequence ID" value="NZ_JABSNP010000001.1"/>
</dbReference>
<keyword evidence="13" id="KW-1185">Reference proteome</keyword>
<keyword evidence="6" id="KW-0680">Restriction system</keyword>
<evidence type="ECO:0000256" key="1">
    <source>
        <dbReference type="ARBA" id="ARBA00006594"/>
    </source>
</evidence>
<accession>A0ABX2FL14</accession>
<evidence type="ECO:0000256" key="4">
    <source>
        <dbReference type="ARBA" id="ARBA00022679"/>
    </source>
</evidence>
<dbReference type="InterPro" id="IPR022749">
    <property type="entry name" value="D12N6_MeTrfase_N"/>
</dbReference>
<keyword evidence="8" id="KW-0175">Coiled coil</keyword>
<dbReference type="SUPFAM" id="SSF53335">
    <property type="entry name" value="S-adenosyl-L-methionine-dependent methyltransferases"/>
    <property type="match status" value="1"/>
</dbReference>